<evidence type="ECO:0000313" key="3">
    <source>
        <dbReference type="Proteomes" id="UP000033664"/>
    </source>
</evidence>
<keyword evidence="3" id="KW-1185">Reference proteome</keyword>
<name>A0A0F4Q1J3_9GAMM</name>
<gene>
    <name evidence="2" type="ORF">TW72_05200</name>
</gene>
<dbReference type="Proteomes" id="UP000033664">
    <property type="component" value="Unassembled WGS sequence"/>
</dbReference>
<feature type="signal peptide" evidence="1">
    <location>
        <begin position="1"/>
        <end position="20"/>
    </location>
</feature>
<accession>A0A0F4Q1J3</accession>
<comment type="caution">
    <text evidence="2">The sequence shown here is derived from an EMBL/GenBank/DDBJ whole genome shotgun (WGS) entry which is preliminary data.</text>
</comment>
<protein>
    <submittedName>
        <fullName evidence="2">Uncharacterized protein</fullName>
    </submittedName>
</protein>
<dbReference type="RefSeq" id="WP_045978105.1">
    <property type="nucleotide sequence ID" value="NZ_DJHQ01000046.1"/>
</dbReference>
<keyword evidence="1" id="KW-0732">Signal</keyword>
<organism evidence="2 3">
    <name type="scientific">Pseudoalteromonas ruthenica</name>
    <dbReference type="NCBI Taxonomy" id="151081"/>
    <lineage>
        <taxon>Bacteria</taxon>
        <taxon>Pseudomonadati</taxon>
        <taxon>Pseudomonadota</taxon>
        <taxon>Gammaproteobacteria</taxon>
        <taxon>Alteromonadales</taxon>
        <taxon>Pseudoalteromonadaceae</taxon>
        <taxon>Pseudoalteromonas</taxon>
    </lineage>
</organism>
<feature type="chain" id="PRO_5002474859" evidence="1">
    <location>
        <begin position="21"/>
        <end position="123"/>
    </location>
</feature>
<dbReference type="EMBL" id="JXXZ01000004">
    <property type="protein sequence ID" value="KJZ01230.1"/>
    <property type="molecule type" value="Genomic_DNA"/>
</dbReference>
<sequence>MSMFRVLFFNLIFISVATMANDKPANLTDEQWNKYLEHKVAWERMLKERYENELKSNPPEPPWVKFPDFHPTDMFWRMGKGENYLVDYFGLYFKYAPKADLKAYKQKYPEHKDWLGTYENFEN</sequence>
<proteinExistence type="predicted"/>
<dbReference type="AlphaFoldDB" id="A0A0F4Q1J3"/>
<reference evidence="2 3" key="1">
    <citation type="journal article" date="2015" name="BMC Genomics">
        <title>Genome mining reveals unlocked bioactive potential of marine Gram-negative bacteria.</title>
        <authorList>
            <person name="Machado H."/>
            <person name="Sonnenschein E.C."/>
            <person name="Melchiorsen J."/>
            <person name="Gram L."/>
        </authorList>
    </citation>
    <scope>NUCLEOTIDE SEQUENCE [LARGE SCALE GENOMIC DNA]</scope>
    <source>
        <strain evidence="2 3">S3137</strain>
    </source>
</reference>
<dbReference type="PATRIC" id="fig|151081.8.peg.77"/>
<evidence type="ECO:0000256" key="1">
    <source>
        <dbReference type="SAM" id="SignalP"/>
    </source>
</evidence>
<evidence type="ECO:0000313" key="2">
    <source>
        <dbReference type="EMBL" id="KJZ01230.1"/>
    </source>
</evidence>